<dbReference type="InterPro" id="IPR018931">
    <property type="entry name" value="DUF2520"/>
</dbReference>
<dbReference type="Gene3D" id="1.10.1040.20">
    <property type="entry name" value="ProC-like, C-terminal domain"/>
    <property type="match status" value="1"/>
</dbReference>
<dbReference type="OrthoDB" id="8650434at2"/>
<evidence type="ECO:0000259" key="1">
    <source>
        <dbReference type="Pfam" id="PF10727"/>
    </source>
</evidence>
<organism evidence="3 4">
    <name type="scientific">Microbacterium trichothecenolyticum</name>
    <name type="common">Aureobacterium trichothecenolyticum</name>
    <dbReference type="NCBI Taxonomy" id="69370"/>
    <lineage>
        <taxon>Bacteria</taxon>
        <taxon>Bacillati</taxon>
        <taxon>Actinomycetota</taxon>
        <taxon>Actinomycetes</taxon>
        <taxon>Micrococcales</taxon>
        <taxon>Microbacteriaceae</taxon>
        <taxon>Microbacterium</taxon>
    </lineage>
</organism>
<dbReference type="AlphaFoldDB" id="A0A0M2H7Q6"/>
<dbReference type="InterPro" id="IPR036291">
    <property type="entry name" value="NAD(P)-bd_dom_sf"/>
</dbReference>
<reference evidence="3 4" key="1">
    <citation type="submission" date="2015-02" db="EMBL/GenBank/DDBJ databases">
        <title>Draft genome sequences of ten Microbacterium spp. with emphasis on heavy metal contaminated environments.</title>
        <authorList>
            <person name="Corretto E."/>
        </authorList>
    </citation>
    <scope>NUCLEOTIDE SEQUENCE [LARGE SCALE GENOMIC DNA]</scope>
    <source>
        <strain evidence="3 4">DSM 8608</strain>
    </source>
</reference>
<evidence type="ECO:0000313" key="4">
    <source>
        <dbReference type="Proteomes" id="UP000034098"/>
    </source>
</evidence>
<proteinExistence type="predicted"/>
<dbReference type="Pfam" id="PF10727">
    <property type="entry name" value="Rossmann-like"/>
    <property type="match status" value="1"/>
</dbReference>
<dbReference type="PANTHER" id="PTHR40459">
    <property type="entry name" value="CONSERVED HYPOTHETICAL ALANINE AND LEUCINE RICH PROTEIN"/>
    <property type="match status" value="1"/>
</dbReference>
<sequence length="245" mass="24837">MPDSHPVHALARVTIVGDGRVGRAIASALRDLGVDVRGPLGRGATADDADLVLLAVPDAEIAAAAALVAPGRLVGHFSGATTLEPLAPHEALSIHPLTTVTGDTSFAGVPAALAGSTSQALATAHALADALGMAPFDVADDDRPAYHAAASIASNFLVTLESFAEDLAATAGVPREALAPLVRATVVNWEAHGAAALTGPIARGDEGTIARQRAAVADRLPERVDLFDALVAATRDLRARREVGS</sequence>
<dbReference type="Pfam" id="PF10728">
    <property type="entry name" value="DUF2520"/>
    <property type="match status" value="1"/>
</dbReference>
<protein>
    <recommendedName>
        <fullName evidence="5">Short-subunit dehydrogenase-like oxidoreductase (DUF2520 family)</fullName>
    </recommendedName>
</protein>
<feature type="domain" description="DUF2520" evidence="2">
    <location>
        <begin position="110"/>
        <end position="232"/>
    </location>
</feature>
<feature type="domain" description="Putative oxidoreductase/dehydrogenase Rossmann-like" evidence="1">
    <location>
        <begin position="45"/>
        <end position="97"/>
    </location>
</feature>
<dbReference type="Proteomes" id="UP000034098">
    <property type="component" value="Unassembled WGS sequence"/>
</dbReference>
<evidence type="ECO:0000313" key="3">
    <source>
        <dbReference type="EMBL" id="KJL40616.1"/>
    </source>
</evidence>
<accession>A0A0M2H7Q6</accession>
<comment type="caution">
    <text evidence="3">The sequence shown here is derived from an EMBL/GenBank/DDBJ whole genome shotgun (WGS) entry which is preliminary data.</text>
</comment>
<name>A0A0M2H7Q6_MICTR</name>
<gene>
    <name evidence="3" type="ORF">RS82_03232</name>
</gene>
<keyword evidence="4" id="KW-1185">Reference proteome</keyword>
<dbReference type="EMBL" id="JYJA01000039">
    <property type="protein sequence ID" value="KJL40616.1"/>
    <property type="molecule type" value="Genomic_DNA"/>
</dbReference>
<dbReference type="PATRIC" id="fig|69370.6.peg.3292"/>
<dbReference type="InterPro" id="IPR008927">
    <property type="entry name" value="6-PGluconate_DH-like_C_sf"/>
</dbReference>
<evidence type="ECO:0000259" key="2">
    <source>
        <dbReference type="Pfam" id="PF10728"/>
    </source>
</evidence>
<dbReference type="PANTHER" id="PTHR40459:SF1">
    <property type="entry name" value="CONSERVED HYPOTHETICAL ALANINE AND LEUCINE RICH PROTEIN"/>
    <property type="match status" value="1"/>
</dbReference>
<dbReference type="SUPFAM" id="SSF48179">
    <property type="entry name" value="6-phosphogluconate dehydrogenase C-terminal domain-like"/>
    <property type="match status" value="1"/>
</dbReference>
<evidence type="ECO:0008006" key="5">
    <source>
        <dbReference type="Google" id="ProtNLM"/>
    </source>
</evidence>
<dbReference type="Gene3D" id="3.40.50.720">
    <property type="entry name" value="NAD(P)-binding Rossmann-like Domain"/>
    <property type="match status" value="1"/>
</dbReference>
<dbReference type="InterPro" id="IPR019665">
    <property type="entry name" value="OxRdtase/DH_put_Rossmann_dom"/>
</dbReference>
<dbReference type="SUPFAM" id="SSF51735">
    <property type="entry name" value="NAD(P)-binding Rossmann-fold domains"/>
    <property type="match status" value="1"/>
</dbReference>
<dbReference type="RefSeq" id="WP_045301243.1">
    <property type="nucleotide sequence ID" value="NZ_JYJA01000039.1"/>
</dbReference>
<dbReference type="InterPro" id="IPR037108">
    <property type="entry name" value="TM1727-like_C_sf"/>
</dbReference>